<dbReference type="Proteomes" id="UP001241571">
    <property type="component" value="Unassembled WGS sequence"/>
</dbReference>
<reference evidence="1 4" key="2">
    <citation type="submission" date="2023-06" db="EMBL/GenBank/DDBJ databases">
        <title>Acute promotion of culturable opportunistic pathogens and persistent increase of antibiotic resistance following antibiotic exposure in mouse gut microbiota.</title>
        <authorList>
            <person name="Li L."/>
            <person name="Wang B."/>
            <person name="Sun Y."/>
            <person name="Wang M."/>
            <person name="Xu H."/>
        </authorList>
    </citation>
    <scope>NUCLEOTIDE SEQUENCE [LARGE SCALE GENOMIC DNA]</scope>
    <source>
        <strain evidence="1 4">CRI2_2</strain>
    </source>
</reference>
<dbReference type="InterPro" id="IPR035198">
    <property type="entry name" value="SU10_MCP"/>
</dbReference>
<evidence type="ECO:0000313" key="3">
    <source>
        <dbReference type="Proteomes" id="UP000254807"/>
    </source>
</evidence>
<gene>
    <name evidence="2" type="ORF">NCTC12360_02809</name>
    <name evidence="1" type="ORF">QRX88_17835</name>
</gene>
<proteinExistence type="predicted"/>
<dbReference type="Pfam" id="PF17236">
    <property type="entry name" value="SU10_MCP"/>
    <property type="match status" value="1"/>
</dbReference>
<sequence length="326" mass="35344">MPVTLEQAKATMQDKIIQSAIDEFRRSSFLLDQLTFDDAVSPGTGGSTLVYGYTQLKTPSTAGFRKINTEYTPNEADRQDKSVKLKIFGGSYEVDRVIQNTSGQLNESAFQMEQKIKGAANLFHYTAINGDSAVDADSFDGLDKMLTGSSTELGTDAVTDLTDVTMTKYKILETLDDFLSELDGKPTMLLGNNKLINMIQSVARQAGYFTRTEDAFGNKVGGYDNIPLVDLGYFYNATTKKTDPIVEIVERTIGEDTVGGLTDLYAVSLGLDGFHGVTPLGSAGITAYMPNFTTPGAVKKGEVEMVAGVALKQTRKAGVLRNLKVR</sequence>
<dbReference type="EMBL" id="JASUBT010000023">
    <property type="protein sequence ID" value="MDL4937566.1"/>
    <property type="molecule type" value="Genomic_DNA"/>
</dbReference>
<keyword evidence="3" id="KW-1185">Reference proteome</keyword>
<dbReference type="RefSeq" id="WP_029487086.1">
    <property type="nucleotide sequence ID" value="NZ_JAASJM010000006.1"/>
</dbReference>
<dbReference type="AlphaFoldDB" id="A0A376H3T3"/>
<name>A0A376H3T3_ENTGA</name>
<organism evidence="2 3">
    <name type="scientific">Enterococcus gallinarum</name>
    <dbReference type="NCBI Taxonomy" id="1353"/>
    <lineage>
        <taxon>Bacteria</taxon>
        <taxon>Bacillati</taxon>
        <taxon>Bacillota</taxon>
        <taxon>Bacilli</taxon>
        <taxon>Lactobacillales</taxon>
        <taxon>Enterococcaceae</taxon>
        <taxon>Enterococcus</taxon>
    </lineage>
</organism>
<evidence type="ECO:0008006" key="5">
    <source>
        <dbReference type="Google" id="ProtNLM"/>
    </source>
</evidence>
<evidence type="ECO:0000313" key="4">
    <source>
        <dbReference type="Proteomes" id="UP001241571"/>
    </source>
</evidence>
<evidence type="ECO:0000313" key="1">
    <source>
        <dbReference type="EMBL" id="MDL4937566.1"/>
    </source>
</evidence>
<dbReference type="EMBL" id="UFYW01000001">
    <property type="protein sequence ID" value="STD84280.1"/>
    <property type="molecule type" value="Genomic_DNA"/>
</dbReference>
<protein>
    <recommendedName>
        <fullName evidence="5">Phage capsid protein</fullName>
    </recommendedName>
</protein>
<evidence type="ECO:0000313" key="2">
    <source>
        <dbReference type="EMBL" id="STD84280.1"/>
    </source>
</evidence>
<dbReference type="OrthoDB" id="3514784at2"/>
<dbReference type="NCBIfam" id="NF045672">
    <property type="entry name" value="MCP_gp7_epsi_15"/>
    <property type="match status" value="1"/>
</dbReference>
<dbReference type="InterPro" id="IPR048813">
    <property type="entry name" value="GP7-like"/>
</dbReference>
<accession>A0A376H3T3</accession>
<reference evidence="2 3" key="1">
    <citation type="submission" date="2018-06" db="EMBL/GenBank/DDBJ databases">
        <authorList>
            <consortium name="Pathogen Informatics"/>
            <person name="Doyle S."/>
        </authorList>
    </citation>
    <scope>NUCLEOTIDE SEQUENCE [LARGE SCALE GENOMIC DNA]</scope>
    <source>
        <strain evidence="2 3">NCTC12360</strain>
    </source>
</reference>
<dbReference type="Proteomes" id="UP000254807">
    <property type="component" value="Unassembled WGS sequence"/>
</dbReference>